<gene>
    <name evidence="1" type="ORF">OGAPHI_002146</name>
</gene>
<evidence type="ECO:0000313" key="2">
    <source>
        <dbReference type="Proteomes" id="UP000769157"/>
    </source>
</evidence>
<name>A0A9P8PAN9_9ASCO</name>
<sequence>MEHERTALAGAASESQSSSSDILSEISVPSLSMIESSPETSNNTWSCILKLTAARLIAMYPTKSGFGVLKLASDFSSSFKNRLAAPLLPSNTLNKHLNKVFSSNRLGDSLERPNNWNLGRLKCNDRWNAQFRVGKAKIDHEFQESDCPQRMVRLVNKTVLQNMVEVSLDKRRADSIVDVLCGLSMEHLDVQFGCLGVFEVQTVFQQRLTVLQLQERGQSVDDYVLEIEVVGFKDRVHYAQNALAHKVAWVGDAHVEQVLDGHSLRPHVQLVVAEHGDVSDDEPRDRVCVFEAEFRRSKQGGVAVEMRVSA</sequence>
<dbReference type="AlphaFoldDB" id="A0A9P8PAN9"/>
<dbReference type="GeneID" id="70234113"/>
<evidence type="ECO:0000313" key="1">
    <source>
        <dbReference type="EMBL" id="KAH3668392.1"/>
    </source>
</evidence>
<reference evidence="1" key="2">
    <citation type="submission" date="2021-01" db="EMBL/GenBank/DDBJ databases">
        <authorList>
            <person name="Schikora-Tamarit M.A."/>
        </authorList>
    </citation>
    <scope>NUCLEOTIDE SEQUENCE</scope>
    <source>
        <strain evidence="1">CBS6075</strain>
    </source>
</reference>
<dbReference type="Proteomes" id="UP000769157">
    <property type="component" value="Unassembled WGS sequence"/>
</dbReference>
<comment type="caution">
    <text evidence="1">The sequence shown here is derived from an EMBL/GenBank/DDBJ whole genome shotgun (WGS) entry which is preliminary data.</text>
</comment>
<dbReference type="RefSeq" id="XP_046062806.1">
    <property type="nucleotide sequence ID" value="XM_046202984.1"/>
</dbReference>
<dbReference type="EMBL" id="JAEUBE010000158">
    <property type="protein sequence ID" value="KAH3668392.1"/>
    <property type="molecule type" value="Genomic_DNA"/>
</dbReference>
<proteinExistence type="predicted"/>
<keyword evidence="2" id="KW-1185">Reference proteome</keyword>
<reference evidence="1" key="1">
    <citation type="journal article" date="2021" name="Open Biol.">
        <title>Shared evolutionary footprints suggest mitochondrial oxidative damage underlies multiple complex I losses in fungi.</title>
        <authorList>
            <person name="Schikora-Tamarit M.A."/>
            <person name="Marcet-Houben M."/>
            <person name="Nosek J."/>
            <person name="Gabaldon T."/>
        </authorList>
    </citation>
    <scope>NUCLEOTIDE SEQUENCE</scope>
    <source>
        <strain evidence="1">CBS6075</strain>
    </source>
</reference>
<protein>
    <submittedName>
        <fullName evidence="1">Uncharacterized protein</fullName>
    </submittedName>
</protein>
<organism evidence="1 2">
    <name type="scientific">Ogataea philodendri</name>
    <dbReference type="NCBI Taxonomy" id="1378263"/>
    <lineage>
        <taxon>Eukaryota</taxon>
        <taxon>Fungi</taxon>
        <taxon>Dikarya</taxon>
        <taxon>Ascomycota</taxon>
        <taxon>Saccharomycotina</taxon>
        <taxon>Pichiomycetes</taxon>
        <taxon>Pichiales</taxon>
        <taxon>Pichiaceae</taxon>
        <taxon>Ogataea</taxon>
    </lineage>
</organism>
<accession>A0A9P8PAN9</accession>